<keyword evidence="3" id="KW-1185">Reference proteome</keyword>
<sequence length="73" mass="8273">MKGRCCKLKKTKICVCNQSMKGRCLIRRCCKLKRTKTKTRVIRGCSELKKTKEEEDIQRHSTSPSPCGSGIAI</sequence>
<reference evidence="2" key="1">
    <citation type="submission" date="2019-07" db="EMBL/GenBank/DDBJ databases">
        <authorList>
            <person name="Dittberner H."/>
        </authorList>
    </citation>
    <scope>NUCLEOTIDE SEQUENCE [LARGE SCALE GENOMIC DNA]</scope>
</reference>
<comment type="caution">
    <text evidence="2">The sequence shown here is derived from an EMBL/GenBank/DDBJ whole genome shotgun (WGS) entry which is preliminary data.</text>
</comment>
<accession>A0A565CLX6</accession>
<proteinExistence type="predicted"/>
<evidence type="ECO:0000313" key="2">
    <source>
        <dbReference type="EMBL" id="VVB14728.1"/>
    </source>
</evidence>
<dbReference type="AlphaFoldDB" id="A0A565CLX6"/>
<dbReference type="Proteomes" id="UP000489600">
    <property type="component" value="Unassembled WGS sequence"/>
</dbReference>
<gene>
    <name evidence="2" type="ORF">ANE_LOCUS25172</name>
</gene>
<feature type="region of interest" description="Disordered" evidence="1">
    <location>
        <begin position="54"/>
        <end position="73"/>
    </location>
</feature>
<protein>
    <submittedName>
        <fullName evidence="2">Uncharacterized protein</fullName>
    </submittedName>
</protein>
<dbReference type="EMBL" id="CABITT030000008">
    <property type="protein sequence ID" value="VVB14728.1"/>
    <property type="molecule type" value="Genomic_DNA"/>
</dbReference>
<evidence type="ECO:0000313" key="3">
    <source>
        <dbReference type="Proteomes" id="UP000489600"/>
    </source>
</evidence>
<name>A0A565CLX6_9BRAS</name>
<organism evidence="2 3">
    <name type="scientific">Arabis nemorensis</name>
    <dbReference type="NCBI Taxonomy" id="586526"/>
    <lineage>
        <taxon>Eukaryota</taxon>
        <taxon>Viridiplantae</taxon>
        <taxon>Streptophyta</taxon>
        <taxon>Embryophyta</taxon>
        <taxon>Tracheophyta</taxon>
        <taxon>Spermatophyta</taxon>
        <taxon>Magnoliopsida</taxon>
        <taxon>eudicotyledons</taxon>
        <taxon>Gunneridae</taxon>
        <taxon>Pentapetalae</taxon>
        <taxon>rosids</taxon>
        <taxon>malvids</taxon>
        <taxon>Brassicales</taxon>
        <taxon>Brassicaceae</taxon>
        <taxon>Arabideae</taxon>
        <taxon>Arabis</taxon>
    </lineage>
</organism>
<evidence type="ECO:0000256" key="1">
    <source>
        <dbReference type="SAM" id="MobiDB-lite"/>
    </source>
</evidence>